<dbReference type="Proteomes" id="UP000711995">
    <property type="component" value="Unassembled WGS sequence"/>
</dbReference>
<evidence type="ECO:0000256" key="1">
    <source>
        <dbReference type="SAM" id="SignalP"/>
    </source>
</evidence>
<feature type="chain" id="PRO_5037293723" evidence="1">
    <location>
        <begin position="21"/>
        <end position="191"/>
    </location>
</feature>
<proteinExistence type="predicted"/>
<protein>
    <submittedName>
        <fullName evidence="2">Uncharacterized protein</fullName>
    </submittedName>
</protein>
<keyword evidence="1" id="KW-0732">Signal</keyword>
<reference evidence="2 3" key="1">
    <citation type="submission" date="2020-03" db="EMBL/GenBank/DDBJ databases">
        <title>Spirochaetal bacteria isolated from arthropods constitute a novel genus Entomospira genus novum within the order Spirochaetales.</title>
        <authorList>
            <person name="Grana-Miraglia L."/>
            <person name="Sikutova S."/>
            <person name="Fingerle V."/>
            <person name="Sing A."/>
            <person name="Castillo-Ramirez S."/>
            <person name="Margos G."/>
            <person name="Rudolf I."/>
        </authorList>
    </citation>
    <scope>NUCLEOTIDE SEQUENCE [LARGE SCALE GENOMIC DNA]</scope>
    <source>
        <strain evidence="2 3">BR193</strain>
    </source>
</reference>
<dbReference type="RefSeq" id="WP_167700143.1">
    <property type="nucleotide sequence ID" value="NZ_CP118174.1"/>
</dbReference>
<accession>A0A968G9N2</accession>
<feature type="signal peptide" evidence="1">
    <location>
        <begin position="1"/>
        <end position="20"/>
    </location>
</feature>
<gene>
    <name evidence="2" type="ORF">HCT14_03360</name>
</gene>
<keyword evidence="3" id="KW-1185">Reference proteome</keyword>
<name>A0A968G9N2_9SPIO</name>
<evidence type="ECO:0000313" key="2">
    <source>
        <dbReference type="EMBL" id="NIZ40551.1"/>
    </source>
</evidence>
<dbReference type="EMBL" id="JAATLJ010000001">
    <property type="protein sequence ID" value="NIZ40551.1"/>
    <property type="molecule type" value="Genomic_DNA"/>
</dbReference>
<evidence type="ECO:0000313" key="3">
    <source>
        <dbReference type="Proteomes" id="UP000711995"/>
    </source>
</evidence>
<dbReference type="AlphaFoldDB" id="A0A968G9N2"/>
<organism evidence="2 3">
    <name type="scientific">Entomospira entomophila</name>
    <dbReference type="NCBI Taxonomy" id="2719988"/>
    <lineage>
        <taxon>Bacteria</taxon>
        <taxon>Pseudomonadati</taxon>
        <taxon>Spirochaetota</taxon>
        <taxon>Spirochaetia</taxon>
        <taxon>Spirochaetales</taxon>
        <taxon>Spirochaetaceae</taxon>
        <taxon>Entomospira</taxon>
    </lineage>
</organism>
<comment type="caution">
    <text evidence="2">The sequence shown here is derived from an EMBL/GenBank/DDBJ whole genome shotgun (WGS) entry which is preliminary data.</text>
</comment>
<sequence>MLKTIVMLIMMVMSMSVAYAESFEERRFRDDRGSWITERYIKIAEYELAYMNTDIEGDIYIGRSYLDGNLMQHWIMIHHEVEFSKQATISDAMINKVRLYLQTLTLNGVVLKSSKENTVLEITQKKRDIEEHIRITISENDFNMIMKGTPWQGSIISTQLPSPIILHMKNRSRVINAMNNVSNKMEIRLKY</sequence>